<gene>
    <name evidence="3" type="ORF">FPZ08_14805</name>
</gene>
<sequence>MTDHILLDRIGEGVAELVLNRPEKHNAISPEMASAIRDARRAINDDDSIRAVVVRGAGEKAFCAGTDIGRLDSFKDAWDFRNRVCYATECRRIKKPTVAALKGWAVGGGLEIAINCDIRIAAPSTKIGAPEVKHGWLGGGGQTQMLTRLVGYGKAMMICLTGDTYDSEQAYRMGVLEQVVGEGEEVTAARSMAARIAGHTSIATMTVKEGIRAALNGTLDGASRYENDLMVLAFALGNQRKGIDAFTSRKGG</sequence>
<dbReference type="AlphaFoldDB" id="A0A5B8LWF5"/>
<dbReference type="EMBL" id="CP042304">
    <property type="protein sequence ID" value="QDZ11905.1"/>
    <property type="molecule type" value="Genomic_DNA"/>
</dbReference>
<dbReference type="PANTHER" id="PTHR11941:SF54">
    <property type="entry name" value="ENOYL-COA HYDRATASE, MITOCHONDRIAL"/>
    <property type="match status" value="1"/>
</dbReference>
<name>A0A5B8LWF5_9HYPH</name>
<keyword evidence="3" id="KW-0413">Isomerase</keyword>
<dbReference type="RefSeq" id="WP_146290721.1">
    <property type="nucleotide sequence ID" value="NZ_CP042304.1"/>
</dbReference>
<reference evidence="3 4" key="1">
    <citation type="submission" date="2019-07" db="EMBL/GenBank/DDBJ databases">
        <title>Full genome sequence of Devosia sp. Gsoil 520.</title>
        <authorList>
            <person name="Im W.-T."/>
        </authorList>
    </citation>
    <scope>NUCLEOTIDE SEQUENCE [LARGE SCALE GENOMIC DNA]</scope>
    <source>
        <strain evidence="3 4">Gsoil 520</strain>
    </source>
</reference>
<dbReference type="KEGG" id="dea:FPZ08_14805"/>
<dbReference type="SUPFAM" id="SSF52096">
    <property type="entry name" value="ClpP/crotonase"/>
    <property type="match status" value="1"/>
</dbReference>
<dbReference type="Gene3D" id="1.10.12.10">
    <property type="entry name" value="Lyase 2-enoyl-coa Hydratase, Chain A, domain 2"/>
    <property type="match status" value="1"/>
</dbReference>
<evidence type="ECO:0000256" key="2">
    <source>
        <dbReference type="ARBA" id="ARBA00023239"/>
    </source>
</evidence>
<dbReference type="PANTHER" id="PTHR11941">
    <property type="entry name" value="ENOYL-COA HYDRATASE-RELATED"/>
    <property type="match status" value="1"/>
</dbReference>
<dbReference type="InterPro" id="IPR001753">
    <property type="entry name" value="Enoyl-CoA_hydra/iso"/>
</dbReference>
<dbReference type="OrthoDB" id="9795727at2"/>
<evidence type="ECO:0000313" key="3">
    <source>
        <dbReference type="EMBL" id="QDZ11905.1"/>
    </source>
</evidence>
<dbReference type="GO" id="GO:0016853">
    <property type="term" value="F:isomerase activity"/>
    <property type="evidence" value="ECO:0007669"/>
    <property type="project" value="UniProtKB-KW"/>
</dbReference>
<dbReference type="Gene3D" id="3.90.226.10">
    <property type="entry name" value="2-enoyl-CoA Hydratase, Chain A, domain 1"/>
    <property type="match status" value="1"/>
</dbReference>
<dbReference type="InterPro" id="IPR014748">
    <property type="entry name" value="Enoyl-CoA_hydra_C"/>
</dbReference>
<protein>
    <submittedName>
        <fullName evidence="3">Enoyl-CoA hydratase/isomerase family protein</fullName>
    </submittedName>
</protein>
<dbReference type="Pfam" id="PF00378">
    <property type="entry name" value="ECH_1"/>
    <property type="match status" value="1"/>
</dbReference>
<keyword evidence="4" id="KW-1185">Reference proteome</keyword>
<accession>A0A5B8LWF5</accession>
<dbReference type="Proteomes" id="UP000315364">
    <property type="component" value="Chromosome"/>
</dbReference>
<dbReference type="InterPro" id="IPR029045">
    <property type="entry name" value="ClpP/crotonase-like_dom_sf"/>
</dbReference>
<proteinExistence type="inferred from homology"/>
<dbReference type="CDD" id="cd06558">
    <property type="entry name" value="crotonase-like"/>
    <property type="match status" value="1"/>
</dbReference>
<keyword evidence="2" id="KW-0456">Lyase</keyword>
<evidence type="ECO:0000313" key="4">
    <source>
        <dbReference type="Proteomes" id="UP000315364"/>
    </source>
</evidence>
<dbReference type="GO" id="GO:0016829">
    <property type="term" value="F:lyase activity"/>
    <property type="evidence" value="ECO:0007669"/>
    <property type="project" value="UniProtKB-KW"/>
</dbReference>
<dbReference type="GO" id="GO:0006635">
    <property type="term" value="P:fatty acid beta-oxidation"/>
    <property type="evidence" value="ECO:0007669"/>
    <property type="project" value="TreeGrafter"/>
</dbReference>
<evidence type="ECO:0000256" key="1">
    <source>
        <dbReference type="ARBA" id="ARBA00005254"/>
    </source>
</evidence>
<organism evidence="3 4">
    <name type="scientific">Devosia ginsengisoli</name>
    <dbReference type="NCBI Taxonomy" id="400770"/>
    <lineage>
        <taxon>Bacteria</taxon>
        <taxon>Pseudomonadati</taxon>
        <taxon>Pseudomonadota</taxon>
        <taxon>Alphaproteobacteria</taxon>
        <taxon>Hyphomicrobiales</taxon>
        <taxon>Devosiaceae</taxon>
        <taxon>Devosia</taxon>
    </lineage>
</organism>
<comment type="similarity">
    <text evidence="1">Belongs to the enoyl-CoA hydratase/isomerase family.</text>
</comment>